<keyword evidence="5" id="KW-1185">Reference proteome</keyword>
<evidence type="ECO:0000256" key="1">
    <source>
        <dbReference type="ARBA" id="ARBA00009846"/>
    </source>
</evidence>
<dbReference type="InterPro" id="IPR007572">
    <property type="entry name" value="Uncharacterised_Ycf20"/>
</dbReference>
<evidence type="ECO:0008006" key="6">
    <source>
        <dbReference type="Google" id="ProtNLM"/>
    </source>
</evidence>
<gene>
    <name evidence="4" type="ORF">HYC85_022573</name>
</gene>
<keyword evidence="3" id="KW-0812">Transmembrane</keyword>
<keyword evidence="3" id="KW-0472">Membrane</keyword>
<feature type="compositionally biased region" description="Basic and acidic residues" evidence="2">
    <location>
        <begin position="13"/>
        <end position="26"/>
    </location>
</feature>
<evidence type="ECO:0000256" key="2">
    <source>
        <dbReference type="SAM" id="MobiDB-lite"/>
    </source>
</evidence>
<dbReference type="AlphaFoldDB" id="A0A7J7GFZ1"/>
<dbReference type="EMBL" id="JACBKZ010000011">
    <property type="protein sequence ID" value="KAF5938314.1"/>
    <property type="molecule type" value="Genomic_DNA"/>
</dbReference>
<reference evidence="5" key="1">
    <citation type="journal article" date="2020" name="Nat. Commun.">
        <title>Genome assembly of wild tea tree DASZ reveals pedigree and selection history of tea varieties.</title>
        <authorList>
            <person name="Zhang W."/>
            <person name="Zhang Y."/>
            <person name="Qiu H."/>
            <person name="Guo Y."/>
            <person name="Wan H."/>
            <person name="Zhang X."/>
            <person name="Scossa F."/>
            <person name="Alseekh S."/>
            <person name="Zhang Q."/>
            <person name="Wang P."/>
            <person name="Xu L."/>
            <person name="Schmidt M.H."/>
            <person name="Jia X."/>
            <person name="Li D."/>
            <person name="Zhu A."/>
            <person name="Guo F."/>
            <person name="Chen W."/>
            <person name="Ni D."/>
            <person name="Usadel B."/>
            <person name="Fernie A.R."/>
            <person name="Wen W."/>
        </authorList>
    </citation>
    <scope>NUCLEOTIDE SEQUENCE [LARGE SCALE GENOMIC DNA]</scope>
    <source>
        <strain evidence="5">cv. G240</strain>
    </source>
</reference>
<organism evidence="4 5">
    <name type="scientific">Camellia sinensis</name>
    <name type="common">Tea plant</name>
    <name type="synonym">Thea sinensis</name>
    <dbReference type="NCBI Taxonomy" id="4442"/>
    <lineage>
        <taxon>Eukaryota</taxon>
        <taxon>Viridiplantae</taxon>
        <taxon>Streptophyta</taxon>
        <taxon>Embryophyta</taxon>
        <taxon>Tracheophyta</taxon>
        <taxon>Spermatophyta</taxon>
        <taxon>Magnoliopsida</taxon>
        <taxon>eudicotyledons</taxon>
        <taxon>Gunneridae</taxon>
        <taxon>Pentapetalae</taxon>
        <taxon>asterids</taxon>
        <taxon>Ericales</taxon>
        <taxon>Theaceae</taxon>
        <taxon>Camellia</taxon>
    </lineage>
</organism>
<dbReference type="Pfam" id="PF04483">
    <property type="entry name" value="DUF565"/>
    <property type="match status" value="1"/>
</dbReference>
<comment type="caution">
    <text evidence="4">The sequence shown here is derived from an EMBL/GenBank/DDBJ whole genome shotgun (WGS) entry which is preliminary data.</text>
</comment>
<proteinExistence type="inferred from homology"/>
<feature type="region of interest" description="Disordered" evidence="2">
    <location>
        <begin position="1"/>
        <end position="26"/>
    </location>
</feature>
<keyword evidence="3" id="KW-1133">Transmembrane helix</keyword>
<dbReference type="Proteomes" id="UP000593564">
    <property type="component" value="Unassembled WGS sequence"/>
</dbReference>
<feature type="compositionally biased region" description="Polar residues" evidence="2">
    <location>
        <begin position="1"/>
        <end position="11"/>
    </location>
</feature>
<feature type="transmembrane region" description="Helical" evidence="3">
    <location>
        <begin position="178"/>
        <end position="197"/>
    </location>
</feature>
<comment type="similarity">
    <text evidence="1">Belongs to the ycf20 family.</text>
</comment>
<evidence type="ECO:0000313" key="4">
    <source>
        <dbReference type="EMBL" id="KAF5938314.1"/>
    </source>
</evidence>
<evidence type="ECO:0000256" key="3">
    <source>
        <dbReference type="SAM" id="Phobius"/>
    </source>
</evidence>
<accession>A0A7J7GFZ1</accession>
<sequence length="279" mass="31184">MSSSVEETVTEQARGREPIKGRKDKSRDAIAAMETWLAKMELAVSDSRERLDESYMVMSTKFPSPGYLMNAKLASSEHSRARFPPSGLVVCIHKTAFAFGKRLYSRLCFVRIANISLLNKSKRLAWSVRSSADGGGLDDTSPTNNTRSGTRLIRAVEDIQIKLSSRIKEIRKNLPMKFFFFLVGFYCATAFVTVLGQTGDWDILGAALSVAVVEGIGSLMYRASLPLFTKVRSLITMFNYWKAGLSLGLFLDAFKYGMENIFGLSNPLDFEIDIFPIFF</sequence>
<name>A0A7J7GFZ1_CAMSI</name>
<dbReference type="PANTHER" id="PTHR33787">
    <property type="match status" value="1"/>
</dbReference>
<protein>
    <recommendedName>
        <fullName evidence="6">Ycf20-like protein</fullName>
    </recommendedName>
</protein>
<reference evidence="4 5" key="2">
    <citation type="submission" date="2020-07" db="EMBL/GenBank/DDBJ databases">
        <title>Genome assembly of wild tea tree DASZ reveals pedigree and selection history of tea varieties.</title>
        <authorList>
            <person name="Zhang W."/>
        </authorList>
    </citation>
    <scope>NUCLEOTIDE SEQUENCE [LARGE SCALE GENOMIC DNA]</scope>
    <source>
        <strain evidence="5">cv. G240</strain>
        <tissue evidence="4">Leaf</tissue>
    </source>
</reference>
<feature type="transmembrane region" description="Helical" evidence="3">
    <location>
        <begin position="203"/>
        <end position="223"/>
    </location>
</feature>
<dbReference type="PANTHER" id="PTHR33787:SF3">
    <property type="entry name" value="YCF20-LIKE PROTEIN"/>
    <property type="match status" value="1"/>
</dbReference>
<evidence type="ECO:0000313" key="5">
    <source>
        <dbReference type="Proteomes" id="UP000593564"/>
    </source>
</evidence>